<dbReference type="EMBL" id="KV426177">
    <property type="protein sequence ID" value="KZV85764.1"/>
    <property type="molecule type" value="Genomic_DNA"/>
</dbReference>
<organism evidence="1 2">
    <name type="scientific">Exidia glandulosa HHB12029</name>
    <dbReference type="NCBI Taxonomy" id="1314781"/>
    <lineage>
        <taxon>Eukaryota</taxon>
        <taxon>Fungi</taxon>
        <taxon>Dikarya</taxon>
        <taxon>Basidiomycota</taxon>
        <taxon>Agaricomycotina</taxon>
        <taxon>Agaricomycetes</taxon>
        <taxon>Auriculariales</taxon>
        <taxon>Exidiaceae</taxon>
        <taxon>Exidia</taxon>
    </lineage>
</organism>
<evidence type="ECO:0008006" key="3">
    <source>
        <dbReference type="Google" id="ProtNLM"/>
    </source>
</evidence>
<proteinExistence type="predicted"/>
<dbReference type="SUPFAM" id="SSF52047">
    <property type="entry name" value="RNI-like"/>
    <property type="match status" value="1"/>
</dbReference>
<sequence>MSSTRLRLAADRVRSQKAALGILDEQACELELAQVNAQAAFDAARRELDDVTAARDQVLEQRRHIAASMEDDIRAINSYAMVRLPLELLRAVFIAVAHDADPDSLFIHGECDMERAAAPFVLSAVSRGWRKLALECQAIWTYIAMPSMDGENEHWKQAQFARLRRSLLLSGCAPLDVIVDMHDDTEYTKSHKDVFQLLEQHYARWRRVTIRIPDTDKVSASVFDIFRLSMPLLEEVYLEAPWMMVVPWDDDSYPQYLPVRTRLQRFRTETVNIVYNALHPSTTQLTTLDVCVRDLPASIVWAMLVESAATLVELNLRQHKRIHDNLQVEDVPPAHGVTFPKLRKLLVSDSAGFLPGWAGFMTMPCLDILSLEGAGALRIIQDFLQASCRSVKSLTLTESTWSGEDAVALRSLDAVRTLRLVDGRFEASFMAALSDADVSPNNRYPWIMASLERVELFGVNTMPLESDALVRLIRARREAAITPKASVAAIRAVTVDVCDFPSWVALMIQEELKQF</sequence>
<dbReference type="InterPro" id="IPR032675">
    <property type="entry name" value="LRR_dom_sf"/>
</dbReference>
<keyword evidence="2" id="KW-1185">Reference proteome</keyword>
<accession>A0A165DZS4</accession>
<evidence type="ECO:0000313" key="1">
    <source>
        <dbReference type="EMBL" id="KZV85764.1"/>
    </source>
</evidence>
<dbReference type="InParanoid" id="A0A165DZS4"/>
<reference evidence="1 2" key="1">
    <citation type="journal article" date="2016" name="Mol. Biol. Evol.">
        <title>Comparative Genomics of Early-Diverging Mushroom-Forming Fungi Provides Insights into the Origins of Lignocellulose Decay Capabilities.</title>
        <authorList>
            <person name="Nagy L.G."/>
            <person name="Riley R."/>
            <person name="Tritt A."/>
            <person name="Adam C."/>
            <person name="Daum C."/>
            <person name="Floudas D."/>
            <person name="Sun H."/>
            <person name="Yadav J.S."/>
            <person name="Pangilinan J."/>
            <person name="Larsson K.H."/>
            <person name="Matsuura K."/>
            <person name="Barry K."/>
            <person name="Labutti K."/>
            <person name="Kuo R."/>
            <person name="Ohm R.A."/>
            <person name="Bhattacharya S.S."/>
            <person name="Shirouzu T."/>
            <person name="Yoshinaga Y."/>
            <person name="Martin F.M."/>
            <person name="Grigoriev I.V."/>
            <person name="Hibbett D.S."/>
        </authorList>
    </citation>
    <scope>NUCLEOTIDE SEQUENCE [LARGE SCALE GENOMIC DNA]</scope>
    <source>
        <strain evidence="1 2">HHB12029</strain>
    </source>
</reference>
<name>A0A165DZS4_EXIGL</name>
<dbReference type="AlphaFoldDB" id="A0A165DZS4"/>
<gene>
    <name evidence="1" type="ORF">EXIGLDRAFT_725509</name>
</gene>
<evidence type="ECO:0000313" key="2">
    <source>
        <dbReference type="Proteomes" id="UP000077266"/>
    </source>
</evidence>
<dbReference type="Proteomes" id="UP000077266">
    <property type="component" value="Unassembled WGS sequence"/>
</dbReference>
<dbReference type="STRING" id="1314781.A0A165DZS4"/>
<protein>
    <recommendedName>
        <fullName evidence="3">F-box domain-containing protein</fullName>
    </recommendedName>
</protein>
<dbReference type="OrthoDB" id="3365698at2759"/>
<dbReference type="Gene3D" id="3.80.10.10">
    <property type="entry name" value="Ribonuclease Inhibitor"/>
    <property type="match status" value="1"/>
</dbReference>